<dbReference type="InterPro" id="IPR037128">
    <property type="entry name" value="Quinolinate_PRibosylTase_N_sf"/>
</dbReference>
<keyword evidence="5" id="KW-0662">Pyridine nucleotide biosynthesis</keyword>
<evidence type="ECO:0000256" key="5">
    <source>
        <dbReference type="ARBA" id="ARBA00022642"/>
    </source>
</evidence>
<dbReference type="GO" id="GO:0004516">
    <property type="term" value="F:nicotinate phosphoribosyltransferase activity"/>
    <property type="evidence" value="ECO:0007669"/>
    <property type="project" value="UniProtKB-EC"/>
</dbReference>
<dbReference type="NCBIfam" id="NF005529">
    <property type="entry name" value="PRK07188.1"/>
    <property type="match status" value="1"/>
</dbReference>
<evidence type="ECO:0000256" key="4">
    <source>
        <dbReference type="ARBA" id="ARBA00022598"/>
    </source>
</evidence>
<name>A0A1F6AC65_9BACT</name>
<evidence type="ECO:0000313" key="8">
    <source>
        <dbReference type="EMBL" id="OGG22022.1"/>
    </source>
</evidence>
<dbReference type="InterPro" id="IPR036068">
    <property type="entry name" value="Nicotinate_pribotase-like_C"/>
</dbReference>
<dbReference type="EMBL" id="MFJN01000011">
    <property type="protein sequence ID" value="OGG22022.1"/>
    <property type="molecule type" value="Genomic_DNA"/>
</dbReference>
<evidence type="ECO:0000259" key="7">
    <source>
        <dbReference type="Pfam" id="PF02749"/>
    </source>
</evidence>
<proteinExistence type="predicted"/>
<reference evidence="8 9" key="1">
    <citation type="journal article" date="2016" name="Nat. Commun.">
        <title>Thousands of microbial genomes shed light on interconnected biogeochemical processes in an aquifer system.</title>
        <authorList>
            <person name="Anantharaman K."/>
            <person name="Brown C.T."/>
            <person name="Hug L.A."/>
            <person name="Sharon I."/>
            <person name="Castelle C.J."/>
            <person name="Probst A.J."/>
            <person name="Thomas B.C."/>
            <person name="Singh A."/>
            <person name="Wilkins M.J."/>
            <person name="Karaoz U."/>
            <person name="Brodie E.L."/>
            <person name="Williams K.H."/>
            <person name="Hubbard S.S."/>
            <person name="Banfield J.F."/>
        </authorList>
    </citation>
    <scope>NUCLEOTIDE SEQUENCE [LARGE SCALE GENOMIC DNA]</scope>
</reference>
<dbReference type="InterPro" id="IPR053190">
    <property type="entry name" value="NAPRTase-like"/>
</dbReference>
<dbReference type="PIRSF" id="PIRSF000484">
    <property type="entry name" value="NAPRT"/>
    <property type="match status" value="1"/>
</dbReference>
<gene>
    <name evidence="8" type="ORF">A3D03_00460</name>
</gene>
<dbReference type="SUPFAM" id="SSF51690">
    <property type="entry name" value="Nicotinate/Quinolinate PRTase C-terminal domain-like"/>
    <property type="match status" value="1"/>
</dbReference>
<dbReference type="InterPro" id="IPR022412">
    <property type="entry name" value="Quinolinate_PRibosylTrfase_N"/>
</dbReference>
<dbReference type="PANTHER" id="PTHR43202:SF1">
    <property type="entry name" value="NICOTINATE PHOSPHORIBOSYLTRANSFERASE"/>
    <property type="match status" value="1"/>
</dbReference>
<protein>
    <recommendedName>
        <fullName evidence="2">nicotinate phosphoribosyltransferase</fullName>
        <ecNumber evidence="2">6.3.4.21</ecNumber>
    </recommendedName>
</protein>
<dbReference type="GO" id="GO:0016763">
    <property type="term" value="F:pentosyltransferase activity"/>
    <property type="evidence" value="ECO:0007669"/>
    <property type="project" value="InterPro"/>
</dbReference>
<evidence type="ECO:0000313" key="9">
    <source>
        <dbReference type="Proteomes" id="UP000177092"/>
    </source>
</evidence>
<dbReference type="Pfam" id="PF02749">
    <property type="entry name" value="QRPTase_N"/>
    <property type="match status" value="1"/>
</dbReference>
<dbReference type="EC" id="6.3.4.21" evidence="2"/>
<dbReference type="InterPro" id="IPR013785">
    <property type="entry name" value="Aldolase_TIM"/>
</dbReference>
<dbReference type="PANTHER" id="PTHR43202">
    <property type="entry name" value="NICOTINATE-NUCLEOTIDE PYROPHOSPHORYLASE"/>
    <property type="match status" value="1"/>
</dbReference>
<feature type="domain" description="Quinolinate phosphoribosyl transferase N-terminal" evidence="7">
    <location>
        <begin position="20"/>
        <end position="120"/>
    </location>
</feature>
<dbReference type="InterPro" id="IPR007229">
    <property type="entry name" value="Nic_PRibTrfase-Fam"/>
</dbReference>
<dbReference type="GO" id="GO:0009435">
    <property type="term" value="P:NAD+ biosynthetic process"/>
    <property type="evidence" value="ECO:0007669"/>
    <property type="project" value="UniProtKB-UniPathway"/>
</dbReference>
<keyword evidence="3" id="KW-0597">Phosphoprotein</keyword>
<comment type="caution">
    <text evidence="8">The sequence shown here is derived from an EMBL/GenBank/DDBJ whole genome shotgun (WGS) entry which is preliminary data.</text>
</comment>
<evidence type="ECO:0000256" key="3">
    <source>
        <dbReference type="ARBA" id="ARBA00022553"/>
    </source>
</evidence>
<dbReference type="Gene3D" id="3.90.1170.20">
    <property type="entry name" value="Quinolinate phosphoribosyl transferase, N-terminal domain"/>
    <property type="match status" value="1"/>
</dbReference>
<comment type="pathway">
    <text evidence="1">Cofactor biosynthesis; NAD(+) biosynthesis; nicotinate D-ribonucleotide from nicotinate: step 1/1.</text>
</comment>
<evidence type="ECO:0000256" key="1">
    <source>
        <dbReference type="ARBA" id="ARBA00004952"/>
    </source>
</evidence>
<accession>A0A1F6AC65</accession>
<dbReference type="STRING" id="1798384.A3D03_00460"/>
<keyword evidence="4" id="KW-0436">Ligase</keyword>
<dbReference type="Proteomes" id="UP000177092">
    <property type="component" value="Unassembled WGS sequence"/>
</dbReference>
<dbReference type="SUPFAM" id="SSF54675">
    <property type="entry name" value="Nicotinate/Quinolinate PRTase N-terminal domain-like"/>
    <property type="match status" value="1"/>
</dbReference>
<organism evidence="8 9">
    <name type="scientific">Candidatus Gottesmanbacteria bacterium RIFCSPHIGHO2_02_FULL_40_13</name>
    <dbReference type="NCBI Taxonomy" id="1798384"/>
    <lineage>
        <taxon>Bacteria</taxon>
        <taxon>Candidatus Gottesmaniibacteriota</taxon>
    </lineage>
</organism>
<comment type="catalytic activity">
    <reaction evidence="6">
        <text>5-phospho-alpha-D-ribose 1-diphosphate + nicotinate + ATP + H2O = nicotinate beta-D-ribonucleotide + ADP + phosphate + diphosphate</text>
        <dbReference type="Rhea" id="RHEA:36163"/>
        <dbReference type="ChEBI" id="CHEBI:15377"/>
        <dbReference type="ChEBI" id="CHEBI:30616"/>
        <dbReference type="ChEBI" id="CHEBI:32544"/>
        <dbReference type="ChEBI" id="CHEBI:33019"/>
        <dbReference type="ChEBI" id="CHEBI:43474"/>
        <dbReference type="ChEBI" id="CHEBI:57502"/>
        <dbReference type="ChEBI" id="CHEBI:58017"/>
        <dbReference type="ChEBI" id="CHEBI:456216"/>
        <dbReference type="EC" id="6.3.4.21"/>
    </reaction>
</comment>
<sequence length="370" mass="41312">MQYLSDEIIDKIRKGYYSAVYFQRTKEILLKEKNLKTVLMQIFQKHEGSILCGTTEVIDLFKSATGYYTGKTWIDKSEELKIYSLQDGDKLIAHETAMQIIGPYAYFAHLESLYLGILARRTLIATKTREAVEAAGEKRVIFFADRFDYFLNQTGDGYAAKVGGATAVCTSAMSDGFGQEPVGTIPHSLIAIGDGNTVEAAKVFTKHNPEIKLIVLVDFDNDCVNTALEVAKALKDKLWGVRIDTAENLVDTSLQNEVRPRNNLTMKQFNNVTMKGKYYGVNPKLVKLVRKALDKEGFSRVKIVVSGGFNKDKVKLFESAKAPVDVYGIGSALVHGENDFTADIVKVEDKKVAKAGRVYKMNNRLKIFKN</sequence>
<evidence type="ECO:0000256" key="2">
    <source>
        <dbReference type="ARBA" id="ARBA00013236"/>
    </source>
</evidence>
<dbReference type="Gene3D" id="3.20.20.70">
    <property type="entry name" value="Aldolase class I"/>
    <property type="match status" value="1"/>
</dbReference>
<dbReference type="UniPathway" id="UPA00253">
    <property type="reaction ID" value="UER00457"/>
</dbReference>
<dbReference type="AlphaFoldDB" id="A0A1F6AC65"/>
<evidence type="ECO:0000256" key="6">
    <source>
        <dbReference type="ARBA" id="ARBA00048668"/>
    </source>
</evidence>